<accession>A0A315ZFK0</accession>
<dbReference type="InterPro" id="IPR031345">
    <property type="entry name" value="T9SS_Plug_N"/>
</dbReference>
<keyword evidence="1" id="KW-0732">Signal</keyword>
<dbReference type="Pfam" id="PF17116">
    <property type="entry name" value="T9SS_plug_1st"/>
    <property type="match status" value="1"/>
</dbReference>
<feature type="chain" id="PRO_5016465707" evidence="1">
    <location>
        <begin position="20"/>
        <end position="424"/>
    </location>
</feature>
<dbReference type="EMBL" id="QGDO01000001">
    <property type="protein sequence ID" value="PWJ44281.1"/>
    <property type="molecule type" value="Genomic_DNA"/>
</dbReference>
<sequence>MRAFLPLLLIVFAFSDAWAQFNYKDEVYDDEIATVLFYSTIHNQNGQTLSPPILPLNSSGKLILEFDQFGDDAPYYKAKIIHCDHEWNPSRLNPIEFIQGFQDQNINDFEFSLGTKVPYVNFKLELPKVKISGNYIIKVYPRGDERNVVLTRRFVVYESITQVGIQARQTVGGQLSQELQEVNVTVSYNEADLNILPNNVWITIRQNMRWDNARYSIMPRFNKVFDKLLDFTFSDYRNAFDGGNEFRGFTTNTENARGGLRVGNFEINRDFNKMFLYPDLQRGNLTYNQSQQDINGQFFVTVANRDPRTQADYTEVIFTLKADRPLDGELYIQGAFSDWDLKEDYKMHHVSDKNAYLGSAFLKQGVYNYQYVLKKADGSYSSEPIENSFRITENAYDVFVYYRDMGGRYDRVIGYKMVNSRGKF</sequence>
<dbReference type="RefSeq" id="WP_109615784.1">
    <property type="nucleotide sequence ID" value="NZ_QGDO01000001.1"/>
</dbReference>
<dbReference type="OrthoDB" id="1522602at2"/>
<dbReference type="GO" id="GO:0030246">
    <property type="term" value="F:carbohydrate binding"/>
    <property type="evidence" value="ECO:0007669"/>
    <property type="project" value="InterPro"/>
</dbReference>
<evidence type="ECO:0000259" key="2">
    <source>
        <dbReference type="Pfam" id="PF17116"/>
    </source>
</evidence>
<keyword evidence="4" id="KW-1185">Reference proteome</keyword>
<dbReference type="Proteomes" id="UP000245535">
    <property type="component" value="Unassembled WGS sequence"/>
</dbReference>
<evidence type="ECO:0000256" key="1">
    <source>
        <dbReference type="SAM" id="SignalP"/>
    </source>
</evidence>
<reference evidence="3 4" key="1">
    <citation type="submission" date="2018-03" db="EMBL/GenBank/DDBJ databases">
        <title>Genomic Encyclopedia of Archaeal and Bacterial Type Strains, Phase II (KMG-II): from individual species to whole genera.</title>
        <authorList>
            <person name="Goeker M."/>
        </authorList>
    </citation>
    <scope>NUCLEOTIDE SEQUENCE [LARGE SCALE GENOMIC DNA]</scope>
    <source>
        <strain evidence="3 4">DSM 28229</strain>
    </source>
</reference>
<evidence type="ECO:0000313" key="4">
    <source>
        <dbReference type="Proteomes" id="UP000245535"/>
    </source>
</evidence>
<dbReference type="AlphaFoldDB" id="A0A315ZFK0"/>
<dbReference type="InterPro" id="IPR013784">
    <property type="entry name" value="Carb-bd-like_fold"/>
</dbReference>
<dbReference type="Gene3D" id="2.60.40.10">
    <property type="entry name" value="Immunoglobulins"/>
    <property type="match status" value="1"/>
</dbReference>
<dbReference type="InterPro" id="IPR013783">
    <property type="entry name" value="Ig-like_fold"/>
</dbReference>
<protein>
    <submittedName>
        <fullName evidence="3">Uncharacterized protein DUF5103</fullName>
    </submittedName>
</protein>
<feature type="domain" description="Type 9 secretion system plug protein N-terminal" evidence="2">
    <location>
        <begin position="32"/>
        <end position="158"/>
    </location>
</feature>
<comment type="caution">
    <text evidence="3">The sequence shown here is derived from an EMBL/GenBank/DDBJ whole genome shotgun (WGS) entry which is preliminary data.</text>
</comment>
<organism evidence="3 4">
    <name type="scientific">Sediminitomix flava</name>
    <dbReference type="NCBI Taxonomy" id="379075"/>
    <lineage>
        <taxon>Bacteria</taxon>
        <taxon>Pseudomonadati</taxon>
        <taxon>Bacteroidota</taxon>
        <taxon>Cytophagia</taxon>
        <taxon>Cytophagales</taxon>
        <taxon>Flammeovirgaceae</taxon>
        <taxon>Sediminitomix</taxon>
    </lineage>
</organism>
<name>A0A315ZFK0_SEDFL</name>
<dbReference type="SUPFAM" id="SSF49452">
    <property type="entry name" value="Starch-binding domain-like"/>
    <property type="match status" value="1"/>
</dbReference>
<evidence type="ECO:0000313" key="3">
    <source>
        <dbReference type="EMBL" id="PWJ44281.1"/>
    </source>
</evidence>
<feature type="signal peptide" evidence="1">
    <location>
        <begin position="1"/>
        <end position="19"/>
    </location>
</feature>
<proteinExistence type="predicted"/>
<gene>
    <name evidence="3" type="ORF">BC781_101631</name>
</gene>